<evidence type="ECO:0000256" key="5">
    <source>
        <dbReference type="ARBA" id="ARBA00023277"/>
    </source>
</evidence>
<comment type="caution">
    <text evidence="9">The sequence shown here is derived from an EMBL/GenBank/DDBJ whole genome shotgun (WGS) entry which is preliminary data.</text>
</comment>
<accession>A0A438KMV8</accession>
<sequence length="432" mass="49218">MKSKNQHHTTPVCNGNTSESSSPSPPPSPRRHSAVPHCRRLLRSKTFSQSRRESSVAGIIIRRGLRYFLLLPLFYISGLLMCVGPFSGLVWQAPLPGSVYRSHEIFEKLWHEIESDNSSAIELSSVWRYNRRLKEQKPCPNTSYRHHFATKRESPDPSGYLIVEANGGLNQQRSSSMFSLKCFIISVFILPHFESPDLNFWEVICNAVAVAGLLNAILVIPHLDFHSVWVDPRQGGPNAGPAAKFTEPNVITFAYSEFGDIYDEDHFITTLKGFVEVVQELPEVVMERYDYNITNIPNIRIESWAPIGNECSSSCSIPEMLSQQRSMRFSFPVSTLARKLVKRMIEKSSRTGGKTWWPSHAVYMMEEKLKILKMDLVREKGWRGKFRRKDRLIQPGLNRINGKCPSNSFGGIEMVEISRVEARVLSLNWMGK</sequence>
<organism evidence="9 10">
    <name type="scientific">Vitis vinifera</name>
    <name type="common">Grape</name>
    <dbReference type="NCBI Taxonomy" id="29760"/>
    <lineage>
        <taxon>Eukaryota</taxon>
        <taxon>Viridiplantae</taxon>
        <taxon>Streptophyta</taxon>
        <taxon>Embryophyta</taxon>
        <taxon>Tracheophyta</taxon>
        <taxon>Spermatophyta</taxon>
        <taxon>Magnoliopsida</taxon>
        <taxon>eudicotyledons</taxon>
        <taxon>Gunneridae</taxon>
        <taxon>Pentapetalae</taxon>
        <taxon>rosids</taxon>
        <taxon>Vitales</taxon>
        <taxon>Vitaceae</taxon>
        <taxon>Viteae</taxon>
        <taxon>Vitis</taxon>
    </lineage>
</organism>
<evidence type="ECO:0000256" key="7">
    <source>
        <dbReference type="SAM" id="MobiDB-lite"/>
    </source>
</evidence>
<evidence type="ECO:0000256" key="8">
    <source>
        <dbReference type="SAM" id="Phobius"/>
    </source>
</evidence>
<feature type="transmembrane region" description="Helical" evidence="8">
    <location>
        <begin position="67"/>
        <end position="91"/>
    </location>
</feature>
<keyword evidence="8" id="KW-0472">Membrane</keyword>
<name>A0A438KMV8_VITVI</name>
<keyword evidence="5" id="KW-0119">Carbohydrate metabolism</keyword>
<dbReference type="Proteomes" id="UP000288805">
    <property type="component" value="Unassembled WGS sequence"/>
</dbReference>
<evidence type="ECO:0000256" key="4">
    <source>
        <dbReference type="ARBA" id="ARBA00023253"/>
    </source>
</evidence>
<keyword evidence="8" id="KW-0812">Transmembrane</keyword>
<comment type="similarity">
    <text evidence="1">Belongs to the glycosyltransferase GT106 family.</text>
</comment>
<dbReference type="InterPro" id="IPR019378">
    <property type="entry name" value="GDP-Fuc_O-FucTrfase"/>
</dbReference>
<reference evidence="9 10" key="1">
    <citation type="journal article" date="2018" name="PLoS Genet.">
        <title>Population sequencing reveals clonal diversity and ancestral inbreeding in the grapevine cultivar Chardonnay.</title>
        <authorList>
            <person name="Roach M.J."/>
            <person name="Johnson D.L."/>
            <person name="Bohlmann J."/>
            <person name="van Vuuren H.J."/>
            <person name="Jones S.J."/>
            <person name="Pretorius I.S."/>
            <person name="Schmidt S.A."/>
            <person name="Borneman A.R."/>
        </authorList>
    </citation>
    <scope>NUCLEOTIDE SEQUENCE [LARGE SCALE GENOMIC DNA]</scope>
    <source>
        <strain evidence="10">cv. Chardonnay</strain>
        <tissue evidence="9">Leaf</tissue>
    </source>
</reference>
<feature type="region of interest" description="Disordered" evidence="7">
    <location>
        <begin position="1"/>
        <end position="35"/>
    </location>
</feature>
<proteinExistence type="inferred from homology"/>
<evidence type="ECO:0000256" key="3">
    <source>
        <dbReference type="ARBA" id="ARBA00022679"/>
    </source>
</evidence>
<evidence type="ECO:0000313" key="10">
    <source>
        <dbReference type="Proteomes" id="UP000288805"/>
    </source>
</evidence>
<dbReference type="InterPro" id="IPR024709">
    <property type="entry name" value="FucosylTrfase_pln"/>
</dbReference>
<keyword evidence="3 9" id="KW-0808">Transferase</keyword>
<feature type="compositionally biased region" description="Polar residues" evidence="7">
    <location>
        <begin position="8"/>
        <end position="19"/>
    </location>
</feature>
<gene>
    <name evidence="9" type="primary">OFUT11_0</name>
    <name evidence="9" type="ORF">CK203_012585</name>
</gene>
<dbReference type="GO" id="GO:0006004">
    <property type="term" value="P:fucose metabolic process"/>
    <property type="evidence" value="ECO:0007669"/>
    <property type="project" value="UniProtKB-KW"/>
</dbReference>
<evidence type="ECO:0000256" key="1">
    <source>
        <dbReference type="ARBA" id="ARBA00007737"/>
    </source>
</evidence>
<evidence type="ECO:0000256" key="2">
    <source>
        <dbReference type="ARBA" id="ARBA00022676"/>
    </source>
</evidence>
<dbReference type="PANTHER" id="PTHR31288">
    <property type="entry name" value="O-FUCOSYLTRANSFERASE FAMILY PROTEIN"/>
    <property type="match status" value="1"/>
</dbReference>
<dbReference type="AlphaFoldDB" id="A0A438KMV8"/>
<dbReference type="Pfam" id="PF10250">
    <property type="entry name" value="O-FucT"/>
    <property type="match status" value="1"/>
</dbReference>
<protein>
    <recommendedName>
        <fullName evidence="6">O-fucosyltransferase family protein</fullName>
    </recommendedName>
</protein>
<dbReference type="GO" id="GO:0016757">
    <property type="term" value="F:glycosyltransferase activity"/>
    <property type="evidence" value="ECO:0007669"/>
    <property type="project" value="UniProtKB-KW"/>
</dbReference>
<keyword evidence="8" id="KW-1133">Transmembrane helix</keyword>
<dbReference type="EMBL" id="QGNW01000003">
    <property type="protein sequence ID" value="RVX22544.1"/>
    <property type="molecule type" value="Genomic_DNA"/>
</dbReference>
<keyword evidence="2 9" id="KW-0328">Glycosyltransferase</keyword>
<dbReference type="PANTHER" id="PTHR31288:SF8">
    <property type="entry name" value="O-FUCOSYLTRANSFERASE 10-RELATED"/>
    <property type="match status" value="1"/>
</dbReference>
<evidence type="ECO:0000256" key="6">
    <source>
        <dbReference type="ARBA" id="ARBA00030350"/>
    </source>
</evidence>
<keyword evidence="4" id="KW-0294">Fucose metabolism</keyword>
<evidence type="ECO:0000313" key="9">
    <source>
        <dbReference type="EMBL" id="RVX22544.1"/>
    </source>
</evidence>